<reference evidence="3 4" key="1">
    <citation type="submission" date="2024-02" db="EMBL/GenBank/DDBJ databases">
        <authorList>
            <person name="Chen Y."/>
            <person name="Shah S."/>
            <person name="Dougan E. K."/>
            <person name="Thang M."/>
            <person name="Chan C."/>
        </authorList>
    </citation>
    <scope>NUCLEOTIDE SEQUENCE [LARGE SCALE GENOMIC DNA]</scope>
</reference>
<feature type="domain" description="Reverse transcriptase Ty1/copia-type" evidence="2">
    <location>
        <begin position="410"/>
        <end position="533"/>
    </location>
</feature>
<feature type="region of interest" description="Disordered" evidence="1">
    <location>
        <begin position="261"/>
        <end position="303"/>
    </location>
</feature>
<dbReference type="InterPro" id="IPR013103">
    <property type="entry name" value="RVT_2"/>
</dbReference>
<protein>
    <recommendedName>
        <fullName evidence="2">Reverse transcriptase Ty1/copia-type domain-containing protein</fullName>
    </recommendedName>
</protein>
<evidence type="ECO:0000313" key="4">
    <source>
        <dbReference type="Proteomes" id="UP001642484"/>
    </source>
</evidence>
<dbReference type="EMBL" id="CAXAMN010010879">
    <property type="protein sequence ID" value="CAK9032947.1"/>
    <property type="molecule type" value="Genomic_DNA"/>
</dbReference>
<accession>A0ABP0L410</accession>
<evidence type="ECO:0000259" key="2">
    <source>
        <dbReference type="Pfam" id="PF07727"/>
    </source>
</evidence>
<organism evidence="3 4">
    <name type="scientific">Durusdinium trenchii</name>
    <dbReference type="NCBI Taxonomy" id="1381693"/>
    <lineage>
        <taxon>Eukaryota</taxon>
        <taxon>Sar</taxon>
        <taxon>Alveolata</taxon>
        <taxon>Dinophyceae</taxon>
        <taxon>Suessiales</taxon>
        <taxon>Symbiodiniaceae</taxon>
        <taxon>Durusdinium</taxon>
    </lineage>
</organism>
<keyword evidence="4" id="KW-1185">Reference proteome</keyword>
<feature type="compositionally biased region" description="Basic and acidic residues" evidence="1">
    <location>
        <begin position="583"/>
        <end position="600"/>
    </location>
</feature>
<dbReference type="Gene3D" id="3.30.420.10">
    <property type="entry name" value="Ribonuclease H-like superfamily/Ribonuclease H"/>
    <property type="match status" value="1"/>
</dbReference>
<gene>
    <name evidence="3" type="ORF">CCMP2556_LOCUS18867</name>
</gene>
<feature type="region of interest" description="Disordered" evidence="1">
    <location>
        <begin position="570"/>
        <end position="606"/>
    </location>
</feature>
<evidence type="ECO:0000256" key="1">
    <source>
        <dbReference type="SAM" id="MobiDB-lite"/>
    </source>
</evidence>
<dbReference type="InterPro" id="IPR036397">
    <property type="entry name" value="RNaseH_sf"/>
</dbReference>
<dbReference type="Pfam" id="PF07727">
    <property type="entry name" value="RVT_2"/>
    <property type="match status" value="1"/>
</dbReference>
<comment type="caution">
    <text evidence="3">The sequence shown here is derived from an EMBL/GenBank/DDBJ whole genome shotgun (WGS) entry which is preliminary data.</text>
</comment>
<evidence type="ECO:0000313" key="3">
    <source>
        <dbReference type="EMBL" id="CAK9032947.1"/>
    </source>
</evidence>
<proteinExistence type="predicted"/>
<sequence>MDQGSRFLVGKILGKGESSNVKSSQYIEFYQSHWLQYFGHPDFLRFDAEGTWRSREIDSYFSKNQVMLDPIPGDAHWHLSPLERSIAWLKELLSRLAQETSSISTHEAAHQALNIWNRREMVRGFSPHQHALGQAPDLDGRFFRDDVRGLPVEIMETPIGELERHQGLRLQAEETFLKWQAKERLARAMNSKSKPIPASVEQLRKASNRETILAELDKDLRLPWTISEIVAPLGKNEYDDITVEAKDMPSEEDKERVARFWEPPTKRHRTKRPVELPGEEEEVQEQNPSLPSRPTPMDIDPEEDPLLYAKGVEEEHQAFWNDEKAYVEMEIPLPQSRHGWMQMSKDVKAYIVNTLKKKSVEVFERHMDEDTKVKFQGAKKTEISKFLASEALEALPARLQPPKTQAMSMRGWHCWKGDVAAAFLQGRICEEELYCIPTPDLCKEMNIPPESITRLRKSCYGLVQAPYEWYETVKTHFHELGYRQCFSDPCCWVLKQEGEVRSIISGHVDDFVFIGNPQDEYWQRAKKSIQDAFRQYLRDELAACSSSQLGYSQLVFTDLLRLLDVPGRESCRGDDQGSFVRQVAEHDPNVFEESGERKQEPPQPET</sequence>
<name>A0ABP0L410_9DINO</name>
<dbReference type="Proteomes" id="UP001642484">
    <property type="component" value="Unassembled WGS sequence"/>
</dbReference>